<name>A0ABS1SM47_9MICO</name>
<sequence>MSILGWVLATAGSVLVVAYAVTLVRANPGTRISLWRRAETVPERATQSLTFGSGAVIFSGLFLTDAQRYVPAAMYLIALLCLVTVLGVHNWRLRRKGGSQNAE</sequence>
<evidence type="ECO:0008006" key="4">
    <source>
        <dbReference type="Google" id="ProtNLM"/>
    </source>
</evidence>
<accession>A0ABS1SM47</accession>
<dbReference type="Proteomes" id="UP001646141">
    <property type="component" value="Unassembled WGS sequence"/>
</dbReference>
<protein>
    <recommendedName>
        <fullName evidence="4">DUF3784 domain-containing protein</fullName>
    </recommendedName>
</protein>
<evidence type="ECO:0000256" key="1">
    <source>
        <dbReference type="SAM" id="Phobius"/>
    </source>
</evidence>
<keyword evidence="3" id="KW-1185">Reference proteome</keyword>
<reference evidence="2 3" key="1">
    <citation type="submission" date="2018-09" db="EMBL/GenBank/DDBJ databases">
        <title>Comparative genomics of Leucobacter spp.</title>
        <authorList>
            <person name="Reis A.C."/>
            <person name="Kolvenbach B.A."/>
            <person name="Corvini P.F.X."/>
            <person name="Nunes O.C."/>
        </authorList>
    </citation>
    <scope>NUCLEOTIDE SEQUENCE [LARGE SCALE GENOMIC DNA]</scope>
    <source>
        <strain evidence="2 3">L-1</strain>
    </source>
</reference>
<dbReference type="EMBL" id="QYAD01000001">
    <property type="protein sequence ID" value="MBL3689168.1"/>
    <property type="molecule type" value="Genomic_DNA"/>
</dbReference>
<evidence type="ECO:0000313" key="2">
    <source>
        <dbReference type="EMBL" id="MBL3689168.1"/>
    </source>
</evidence>
<evidence type="ECO:0000313" key="3">
    <source>
        <dbReference type="Proteomes" id="UP001646141"/>
    </source>
</evidence>
<dbReference type="RefSeq" id="WP_202381120.1">
    <property type="nucleotide sequence ID" value="NZ_BAAAMA010000004.1"/>
</dbReference>
<keyword evidence="1" id="KW-0812">Transmembrane</keyword>
<feature type="transmembrane region" description="Helical" evidence="1">
    <location>
        <begin position="6"/>
        <end position="24"/>
    </location>
</feature>
<proteinExistence type="predicted"/>
<organism evidence="2 3">
    <name type="scientific">Leucobacter chromiireducens subsp. chromiireducens</name>
    <dbReference type="NCBI Taxonomy" id="660067"/>
    <lineage>
        <taxon>Bacteria</taxon>
        <taxon>Bacillati</taxon>
        <taxon>Actinomycetota</taxon>
        <taxon>Actinomycetes</taxon>
        <taxon>Micrococcales</taxon>
        <taxon>Microbacteriaceae</taxon>
        <taxon>Leucobacter</taxon>
    </lineage>
</organism>
<keyword evidence="1" id="KW-1133">Transmembrane helix</keyword>
<keyword evidence="1" id="KW-0472">Membrane</keyword>
<feature type="transmembrane region" description="Helical" evidence="1">
    <location>
        <begin position="69"/>
        <end position="88"/>
    </location>
</feature>
<comment type="caution">
    <text evidence="2">The sequence shown here is derived from an EMBL/GenBank/DDBJ whole genome shotgun (WGS) entry which is preliminary data.</text>
</comment>
<gene>
    <name evidence="2" type="ORF">D3226_04225</name>
</gene>